<dbReference type="AlphaFoldDB" id="A0A317PPX3"/>
<dbReference type="RefSeq" id="WP_110030060.1">
    <property type="nucleotide sequence ID" value="NZ_QGTR01000001.1"/>
</dbReference>
<dbReference type="Gene3D" id="3.40.960.10">
    <property type="entry name" value="VSR Endonuclease"/>
    <property type="match status" value="1"/>
</dbReference>
<dbReference type="GO" id="GO:0004519">
    <property type="term" value="F:endonuclease activity"/>
    <property type="evidence" value="ECO:0007669"/>
    <property type="project" value="UniProtKB-KW"/>
</dbReference>
<gene>
    <name evidence="2" type="ORF">DFR52_101184</name>
</gene>
<keyword evidence="2" id="KW-0540">Nuclease</keyword>
<dbReference type="PANTHER" id="PTHR38590">
    <property type="entry name" value="BLL0828 PROTEIN"/>
    <property type="match status" value="1"/>
</dbReference>
<reference evidence="2 3" key="1">
    <citation type="submission" date="2018-05" db="EMBL/GenBank/DDBJ databases">
        <title>Genomic Encyclopedia of Type Strains, Phase IV (KMG-IV): sequencing the most valuable type-strain genomes for metagenomic binning, comparative biology and taxonomic classification.</title>
        <authorList>
            <person name="Goeker M."/>
        </authorList>
    </citation>
    <scope>NUCLEOTIDE SEQUENCE [LARGE SCALE GENOMIC DNA]</scope>
    <source>
        <strain evidence="2 3">DSM 16791</strain>
    </source>
</reference>
<dbReference type="InterPro" id="IPR047216">
    <property type="entry name" value="Endonuclease_DUF559_bact"/>
</dbReference>
<evidence type="ECO:0000313" key="2">
    <source>
        <dbReference type="EMBL" id="PWW03503.1"/>
    </source>
</evidence>
<feature type="domain" description="DUF559" evidence="1">
    <location>
        <begin position="10"/>
        <end position="114"/>
    </location>
</feature>
<dbReference type="Proteomes" id="UP000246352">
    <property type="component" value="Unassembled WGS sequence"/>
</dbReference>
<keyword evidence="2" id="KW-0255">Endonuclease</keyword>
<sequence>MRHNPPPVHRSRARAMRADATRPEAILWQALRDRQLEGFKFRRQVPLRGYILDFVCFEARLIVEVDGHQHADSERDVRRDAVFGADGFRVLRFWNDEVLTNAEGVCRAILAELQNTGEGR</sequence>
<dbReference type="EMBL" id="QGTR01000001">
    <property type="protein sequence ID" value="PWW03503.1"/>
    <property type="molecule type" value="Genomic_DNA"/>
</dbReference>
<accession>A0A317PPX3</accession>
<name>A0A317PPX3_9HYPH</name>
<organism evidence="2 3">
    <name type="scientific">Hoeflea marina</name>
    <dbReference type="NCBI Taxonomy" id="274592"/>
    <lineage>
        <taxon>Bacteria</taxon>
        <taxon>Pseudomonadati</taxon>
        <taxon>Pseudomonadota</taxon>
        <taxon>Alphaproteobacteria</taxon>
        <taxon>Hyphomicrobiales</taxon>
        <taxon>Rhizobiaceae</taxon>
        <taxon>Hoeflea</taxon>
    </lineage>
</organism>
<dbReference type="InterPro" id="IPR011335">
    <property type="entry name" value="Restrct_endonuc-II-like"/>
</dbReference>
<protein>
    <submittedName>
        <fullName evidence="2">Very-short-patch-repair endonuclease</fullName>
    </submittedName>
</protein>
<dbReference type="SUPFAM" id="SSF52980">
    <property type="entry name" value="Restriction endonuclease-like"/>
    <property type="match status" value="1"/>
</dbReference>
<dbReference type="OrthoDB" id="9798754at2"/>
<dbReference type="InterPro" id="IPR007569">
    <property type="entry name" value="DUF559"/>
</dbReference>
<dbReference type="Pfam" id="PF04480">
    <property type="entry name" value="DUF559"/>
    <property type="match status" value="1"/>
</dbReference>
<comment type="caution">
    <text evidence="2">The sequence shown here is derived from an EMBL/GenBank/DDBJ whole genome shotgun (WGS) entry which is preliminary data.</text>
</comment>
<proteinExistence type="predicted"/>
<evidence type="ECO:0000313" key="3">
    <source>
        <dbReference type="Proteomes" id="UP000246352"/>
    </source>
</evidence>
<keyword evidence="2" id="KW-0378">Hydrolase</keyword>
<keyword evidence="3" id="KW-1185">Reference proteome</keyword>
<evidence type="ECO:0000259" key="1">
    <source>
        <dbReference type="Pfam" id="PF04480"/>
    </source>
</evidence>
<dbReference type="PANTHER" id="PTHR38590:SF1">
    <property type="entry name" value="BLL0828 PROTEIN"/>
    <property type="match status" value="1"/>
</dbReference>
<dbReference type="CDD" id="cd01038">
    <property type="entry name" value="Endonuclease_DUF559"/>
    <property type="match status" value="1"/>
</dbReference>